<gene>
    <name evidence="2" type="ORF">XNOV1_A009730</name>
</gene>
<feature type="region of interest" description="Disordered" evidence="1">
    <location>
        <begin position="118"/>
        <end position="146"/>
    </location>
</feature>
<evidence type="ECO:0000256" key="1">
    <source>
        <dbReference type="SAM" id="MobiDB-lite"/>
    </source>
</evidence>
<reference evidence="2" key="1">
    <citation type="submission" date="2023-08" db="EMBL/GenBank/DDBJ databases">
        <authorList>
            <person name="Alioto T."/>
            <person name="Alioto T."/>
            <person name="Gomez Garrido J."/>
        </authorList>
    </citation>
    <scope>NUCLEOTIDE SEQUENCE</scope>
</reference>
<accession>A0AAV1GLU8</accession>
<feature type="region of interest" description="Disordered" evidence="1">
    <location>
        <begin position="75"/>
        <end position="102"/>
    </location>
</feature>
<feature type="compositionally biased region" description="Acidic residues" evidence="1">
    <location>
        <begin position="83"/>
        <end position="92"/>
    </location>
</feature>
<keyword evidence="2" id="KW-0282">Flagellum</keyword>
<dbReference type="Proteomes" id="UP001178508">
    <property type="component" value="Chromosome 15"/>
</dbReference>
<proteinExistence type="predicted"/>
<dbReference type="AlphaFoldDB" id="A0AAV1GLU8"/>
<evidence type="ECO:0000313" key="3">
    <source>
        <dbReference type="Proteomes" id="UP001178508"/>
    </source>
</evidence>
<organism evidence="2 3">
    <name type="scientific">Xyrichtys novacula</name>
    <name type="common">Pearly razorfish</name>
    <name type="synonym">Hemipteronotus novacula</name>
    <dbReference type="NCBI Taxonomy" id="13765"/>
    <lineage>
        <taxon>Eukaryota</taxon>
        <taxon>Metazoa</taxon>
        <taxon>Chordata</taxon>
        <taxon>Craniata</taxon>
        <taxon>Vertebrata</taxon>
        <taxon>Euteleostomi</taxon>
        <taxon>Actinopterygii</taxon>
        <taxon>Neopterygii</taxon>
        <taxon>Teleostei</taxon>
        <taxon>Neoteleostei</taxon>
        <taxon>Acanthomorphata</taxon>
        <taxon>Eupercaria</taxon>
        <taxon>Labriformes</taxon>
        <taxon>Labridae</taxon>
        <taxon>Xyrichtys</taxon>
    </lineage>
</organism>
<protein>
    <submittedName>
        <fullName evidence="2">Cilia- and flagella-associated protein 45 isoform X3</fullName>
    </submittedName>
</protein>
<keyword evidence="3" id="KW-1185">Reference proteome</keyword>
<keyword evidence="2" id="KW-0966">Cell projection</keyword>
<feature type="compositionally biased region" description="Basic and acidic residues" evidence="1">
    <location>
        <begin position="93"/>
        <end position="102"/>
    </location>
</feature>
<keyword evidence="2" id="KW-0969">Cilium</keyword>
<evidence type="ECO:0000313" key="2">
    <source>
        <dbReference type="EMBL" id="CAJ1074074.1"/>
    </source>
</evidence>
<name>A0AAV1GLU8_XYRNO</name>
<sequence length="146" mass="17451">MNKGKSFTRRYHMKAPTSQVEETLFADPALHQPDPFRWIITRDQVRTVRVPSKDPLQDVLHLSAPEWQHILSASQVPMKSEKNDEDIEAAADDELHRQKPRRGMEELYDQILEWHEEKKLQEREEEEKKWAREKQERIKLEDLNAN</sequence>
<dbReference type="EMBL" id="OY660878">
    <property type="protein sequence ID" value="CAJ1074074.1"/>
    <property type="molecule type" value="Genomic_DNA"/>
</dbReference>